<evidence type="ECO:0000256" key="6">
    <source>
        <dbReference type="RuleBase" id="RU000454"/>
    </source>
</evidence>
<evidence type="ECO:0000256" key="2">
    <source>
        <dbReference type="ARBA" id="ARBA00022670"/>
    </source>
</evidence>
<dbReference type="InterPro" id="IPR010516">
    <property type="entry name" value="SAP18"/>
</dbReference>
<dbReference type="EMBL" id="SGPM01000126">
    <property type="protein sequence ID" value="THH29384.1"/>
    <property type="molecule type" value="Genomic_DNA"/>
</dbReference>
<dbReference type="Pfam" id="PF00026">
    <property type="entry name" value="Asp"/>
    <property type="match status" value="1"/>
</dbReference>
<evidence type="ECO:0000313" key="8">
    <source>
        <dbReference type="EMBL" id="THH29384.1"/>
    </source>
</evidence>
<dbReference type="PROSITE" id="PS00141">
    <property type="entry name" value="ASP_PROTEASE"/>
    <property type="match status" value="1"/>
</dbReference>
<keyword evidence="2 6" id="KW-0645">Protease</keyword>
<dbReference type="GO" id="GO:0004190">
    <property type="term" value="F:aspartic-type endopeptidase activity"/>
    <property type="evidence" value="ECO:0007669"/>
    <property type="project" value="UniProtKB-KW"/>
</dbReference>
<evidence type="ECO:0000256" key="5">
    <source>
        <dbReference type="PIRSR" id="PIRSR601461-1"/>
    </source>
</evidence>
<accession>A0A4S4MT70</accession>
<keyword evidence="4 6" id="KW-0378">Hydrolase</keyword>
<feature type="active site" evidence="5">
    <location>
        <position position="459"/>
    </location>
</feature>
<gene>
    <name evidence="8" type="ORF">EUX98_g4797</name>
</gene>
<dbReference type="PROSITE" id="PS51767">
    <property type="entry name" value="PEPTIDASE_A1"/>
    <property type="match status" value="1"/>
</dbReference>
<keyword evidence="9" id="KW-1185">Reference proteome</keyword>
<sequence length="756" mass="82022">MIRRLALANSHAVALSRRVPDVSNSPLKLNHDDLNDLNDLDDLDDLDSDRRTMTESVSTRRSVVDREKTAPFLIRAFLKIGNFHRLSQFEDGNLPTADEQQIFTWKDATLREVLTSLRDIAPHTTEYRHPLARYAFRAIYADAANRGACAQKELGLIYSRDILGEPGTLTAAAPRLLRDDEELLGLAAAGDAEDGDKAREERTLEELRFVPGDYLCVMVVLPKSIAVPTGPAGELSIKGAVVAANGANARGRGDGGWGGSLAASSATFGAACHEGGEVGGEAKLGHETDEYLLRGEIHLPDEVVGATEGVIDGRTPGPEAQDERVRGTIETKFRHPVPLPAIYAMGVIYSTVKYINARKRKAKDLITQQQLHKLVRPARYPSGSDRPSFYSAYARAARRYGFETGKYAGFAKRENKVVKVKSLNDKSTKHEVPAEGIQNEYVVQVKIGTPGVTLNLDFDTGSSDLWVWSSEFAGAASHKDHTIFDPRRSKTARKTPSTWAISYGDGSSASGDVYIDAVSVAGVTIPNQAVELASKLSDSFLQDGGNDGLLGLAWPSINTVQPRSVATPVQNMINQKLVKLPVFTAKLTRGNEAGFYSFGFIDETVTSDPIKYTEVDNSQGFWQVASASYSINGQEIARNGNTAILDTGTTLALVSDEVVEAIYTQINGATYDNEQGGWKFPSNATIPEVAFAVGGTSYTINPKDFAFGSADEGYAFGGIQSRGDLNFDIFGDVFLKNVYVVFNQGEKKVGLAQRDD</sequence>
<name>A0A4S4MT70_9APHY</name>
<dbReference type="CDD" id="cd06097">
    <property type="entry name" value="Aspergillopepsin_like"/>
    <property type="match status" value="1"/>
</dbReference>
<evidence type="ECO:0000256" key="1">
    <source>
        <dbReference type="ARBA" id="ARBA00007447"/>
    </source>
</evidence>
<dbReference type="Gene3D" id="3.10.20.550">
    <property type="entry name" value="ASAP complex, SAP18 subunit"/>
    <property type="match status" value="1"/>
</dbReference>
<evidence type="ECO:0000313" key="9">
    <source>
        <dbReference type="Proteomes" id="UP000308730"/>
    </source>
</evidence>
<feature type="domain" description="Peptidase A1" evidence="7">
    <location>
        <begin position="441"/>
        <end position="752"/>
    </location>
</feature>
<protein>
    <recommendedName>
        <fullName evidence="7">Peptidase A1 domain-containing protein</fullName>
    </recommendedName>
</protein>
<dbReference type="Gene3D" id="2.40.70.10">
    <property type="entry name" value="Acid Proteases"/>
    <property type="match status" value="2"/>
</dbReference>
<dbReference type="AlphaFoldDB" id="A0A4S4MT70"/>
<dbReference type="PANTHER" id="PTHR47966:SF1">
    <property type="entry name" value="ASPARTYL PROTEINASE"/>
    <property type="match status" value="1"/>
</dbReference>
<dbReference type="Proteomes" id="UP000308730">
    <property type="component" value="Unassembled WGS sequence"/>
</dbReference>
<evidence type="ECO:0000256" key="3">
    <source>
        <dbReference type="ARBA" id="ARBA00022750"/>
    </source>
</evidence>
<comment type="caution">
    <text evidence="8">The sequence shown here is derived from an EMBL/GenBank/DDBJ whole genome shotgun (WGS) entry which is preliminary data.</text>
</comment>
<keyword evidence="3 6" id="KW-0064">Aspartyl protease</keyword>
<dbReference type="InterPro" id="IPR033121">
    <property type="entry name" value="PEPTIDASE_A1"/>
</dbReference>
<dbReference type="InterPro" id="IPR001969">
    <property type="entry name" value="Aspartic_peptidase_AS"/>
</dbReference>
<dbReference type="InterPro" id="IPR021109">
    <property type="entry name" value="Peptidase_aspartic_dom_sf"/>
</dbReference>
<dbReference type="InterPro" id="IPR042534">
    <property type="entry name" value="SAP18_sf"/>
</dbReference>
<reference evidence="8 9" key="1">
    <citation type="submission" date="2019-02" db="EMBL/GenBank/DDBJ databases">
        <title>Genome sequencing of the rare red list fungi Antrodiella citrinella (Flaviporus citrinellus).</title>
        <authorList>
            <person name="Buettner E."/>
            <person name="Kellner H."/>
        </authorList>
    </citation>
    <scope>NUCLEOTIDE SEQUENCE [LARGE SCALE GENOMIC DNA]</scope>
    <source>
        <strain evidence="8 9">DSM 108506</strain>
    </source>
</reference>
<dbReference type="PANTHER" id="PTHR47966">
    <property type="entry name" value="BETA-SITE APP-CLEAVING ENZYME, ISOFORM A-RELATED"/>
    <property type="match status" value="1"/>
</dbReference>
<evidence type="ECO:0000256" key="4">
    <source>
        <dbReference type="ARBA" id="ARBA00022801"/>
    </source>
</evidence>
<organism evidence="8 9">
    <name type="scientific">Antrodiella citrinella</name>
    <dbReference type="NCBI Taxonomy" id="2447956"/>
    <lineage>
        <taxon>Eukaryota</taxon>
        <taxon>Fungi</taxon>
        <taxon>Dikarya</taxon>
        <taxon>Basidiomycota</taxon>
        <taxon>Agaricomycotina</taxon>
        <taxon>Agaricomycetes</taxon>
        <taxon>Polyporales</taxon>
        <taxon>Steccherinaceae</taxon>
        <taxon>Antrodiella</taxon>
    </lineage>
</organism>
<proteinExistence type="inferred from homology"/>
<dbReference type="Pfam" id="PF06487">
    <property type="entry name" value="SAP18"/>
    <property type="match status" value="1"/>
</dbReference>
<dbReference type="InterPro" id="IPR034163">
    <property type="entry name" value="Aspergillopepsin-like_cat_dom"/>
</dbReference>
<dbReference type="OrthoDB" id="2747330at2759"/>
<comment type="similarity">
    <text evidence="1 6">Belongs to the peptidase A1 family.</text>
</comment>
<feature type="active site" evidence="5">
    <location>
        <position position="646"/>
    </location>
</feature>
<dbReference type="GO" id="GO:0006508">
    <property type="term" value="P:proteolysis"/>
    <property type="evidence" value="ECO:0007669"/>
    <property type="project" value="UniProtKB-KW"/>
</dbReference>
<dbReference type="SUPFAM" id="SSF50630">
    <property type="entry name" value="Acid proteases"/>
    <property type="match status" value="1"/>
</dbReference>
<dbReference type="InterPro" id="IPR001461">
    <property type="entry name" value="Aspartic_peptidase_A1"/>
</dbReference>
<evidence type="ECO:0000259" key="7">
    <source>
        <dbReference type="PROSITE" id="PS51767"/>
    </source>
</evidence>
<dbReference type="PRINTS" id="PR00792">
    <property type="entry name" value="PEPSIN"/>
</dbReference>